<sequence length="167" mass="18149">MLCSTVQLLSEGKSSAGCRRHAASTVAAAYESGAWRPKAAAAEPPLSSRRSLHQLYSPWTTLLMRGMSCCAGLGSPPPREIVVEYSSLEGDHDYTDEFIKLANAIEDAYPEFVVSGNPDTLQPREGAFEITSGDLILFSKLKMKRLPELPEVLRAINALPPPQCELS</sequence>
<keyword evidence="3" id="KW-1185">Reference proteome</keyword>
<dbReference type="NCBIfam" id="TIGR02174">
    <property type="entry name" value="CXXU_selWTH"/>
    <property type="match status" value="1"/>
</dbReference>
<keyword evidence="1" id="KW-0676">Redox-active center</keyword>
<dbReference type="EMBL" id="JABFUD020000007">
    <property type="protein sequence ID" value="KAI5077325.1"/>
    <property type="molecule type" value="Genomic_DNA"/>
</dbReference>
<name>A0A9D4V051_ADICA</name>
<reference evidence="2" key="1">
    <citation type="submission" date="2021-01" db="EMBL/GenBank/DDBJ databases">
        <title>Adiantum capillus-veneris genome.</title>
        <authorList>
            <person name="Fang Y."/>
            <person name="Liao Q."/>
        </authorList>
    </citation>
    <scope>NUCLEOTIDE SEQUENCE</scope>
    <source>
        <strain evidence="2">H3</strain>
        <tissue evidence="2">Leaf</tissue>
    </source>
</reference>
<protein>
    <submittedName>
        <fullName evidence="2">Uncharacterized protein</fullName>
    </submittedName>
</protein>
<accession>A0A9D4V051</accession>
<evidence type="ECO:0000313" key="3">
    <source>
        <dbReference type="Proteomes" id="UP000886520"/>
    </source>
</evidence>
<proteinExistence type="predicted"/>
<dbReference type="AlphaFoldDB" id="A0A9D4V051"/>
<dbReference type="Pfam" id="PF10262">
    <property type="entry name" value="Rdx"/>
    <property type="match status" value="1"/>
</dbReference>
<evidence type="ECO:0000256" key="1">
    <source>
        <dbReference type="ARBA" id="ARBA00023284"/>
    </source>
</evidence>
<gene>
    <name evidence="2" type="ORF">GOP47_0007149</name>
</gene>
<dbReference type="Proteomes" id="UP000886520">
    <property type="component" value="Chromosome 7"/>
</dbReference>
<evidence type="ECO:0000313" key="2">
    <source>
        <dbReference type="EMBL" id="KAI5077325.1"/>
    </source>
</evidence>
<dbReference type="InterPro" id="IPR011893">
    <property type="entry name" value="Selenoprotein_Rdx-typ"/>
</dbReference>
<organism evidence="2 3">
    <name type="scientific">Adiantum capillus-veneris</name>
    <name type="common">Maidenhair fern</name>
    <dbReference type="NCBI Taxonomy" id="13818"/>
    <lineage>
        <taxon>Eukaryota</taxon>
        <taxon>Viridiplantae</taxon>
        <taxon>Streptophyta</taxon>
        <taxon>Embryophyta</taxon>
        <taxon>Tracheophyta</taxon>
        <taxon>Polypodiopsida</taxon>
        <taxon>Polypodiidae</taxon>
        <taxon>Polypodiales</taxon>
        <taxon>Pteridineae</taxon>
        <taxon>Pteridaceae</taxon>
        <taxon>Vittarioideae</taxon>
        <taxon>Adiantum</taxon>
    </lineage>
</organism>
<dbReference type="Gene3D" id="3.40.30.10">
    <property type="entry name" value="Glutaredoxin"/>
    <property type="match status" value="1"/>
</dbReference>
<dbReference type="InterPro" id="IPR036249">
    <property type="entry name" value="Thioredoxin-like_sf"/>
</dbReference>
<comment type="caution">
    <text evidence="2">The sequence shown here is derived from an EMBL/GenBank/DDBJ whole genome shotgun (WGS) entry which is preliminary data.</text>
</comment>
<dbReference type="OrthoDB" id="60822at2759"/>
<dbReference type="SUPFAM" id="SSF52833">
    <property type="entry name" value="Thioredoxin-like"/>
    <property type="match status" value="1"/>
</dbReference>